<feature type="transmembrane region" description="Helical" evidence="1">
    <location>
        <begin position="45"/>
        <end position="64"/>
    </location>
</feature>
<protein>
    <submittedName>
        <fullName evidence="2">Uncharacterized protein</fullName>
    </submittedName>
</protein>
<keyword evidence="1" id="KW-0812">Transmembrane</keyword>
<keyword evidence="3" id="KW-1185">Reference proteome</keyword>
<accession>A0A2R8AFU4</accession>
<organism evidence="2 3">
    <name type="scientific">Pontivivens insulae</name>
    <dbReference type="NCBI Taxonomy" id="1639689"/>
    <lineage>
        <taxon>Bacteria</taxon>
        <taxon>Pseudomonadati</taxon>
        <taxon>Pseudomonadota</taxon>
        <taxon>Alphaproteobacteria</taxon>
        <taxon>Rhodobacterales</taxon>
        <taxon>Paracoccaceae</taxon>
        <taxon>Pontivivens</taxon>
    </lineage>
</organism>
<feature type="transmembrane region" description="Helical" evidence="1">
    <location>
        <begin position="13"/>
        <end position="33"/>
    </location>
</feature>
<keyword evidence="1" id="KW-1133">Transmembrane helix</keyword>
<sequence>MSFAATLVLMAEIWVWIGLAISALFLTIGIGRVDEDARGAYVFRPLLVPGIILIWPLVLWRWWIIETGRDDWAKRHQPPRAFHAQAWMVLAVVIPLIFLAALAARQSTELLTPPVLLEAPQ</sequence>
<keyword evidence="1" id="KW-0472">Membrane</keyword>
<dbReference type="Proteomes" id="UP000244932">
    <property type="component" value="Unassembled WGS sequence"/>
</dbReference>
<evidence type="ECO:0000313" key="2">
    <source>
        <dbReference type="EMBL" id="SPF30950.1"/>
    </source>
</evidence>
<evidence type="ECO:0000256" key="1">
    <source>
        <dbReference type="SAM" id="Phobius"/>
    </source>
</evidence>
<gene>
    <name evidence="2" type="ORF">POI8812_03296</name>
</gene>
<proteinExistence type="predicted"/>
<dbReference type="AlphaFoldDB" id="A0A2R8AFU4"/>
<dbReference type="EMBL" id="OMKW01000004">
    <property type="protein sequence ID" value="SPF30950.1"/>
    <property type="molecule type" value="Genomic_DNA"/>
</dbReference>
<dbReference type="RefSeq" id="WP_108783637.1">
    <property type="nucleotide sequence ID" value="NZ_OMKW01000004.1"/>
</dbReference>
<dbReference type="OrthoDB" id="7857180at2"/>
<reference evidence="2 3" key="1">
    <citation type="submission" date="2018-03" db="EMBL/GenBank/DDBJ databases">
        <authorList>
            <person name="Keele B.F."/>
        </authorList>
    </citation>
    <scope>NUCLEOTIDE SEQUENCE [LARGE SCALE GENOMIC DNA]</scope>
    <source>
        <strain evidence="2 3">CeCT 8812</strain>
    </source>
</reference>
<feature type="transmembrane region" description="Helical" evidence="1">
    <location>
        <begin position="84"/>
        <end position="104"/>
    </location>
</feature>
<evidence type="ECO:0000313" key="3">
    <source>
        <dbReference type="Proteomes" id="UP000244932"/>
    </source>
</evidence>
<name>A0A2R8AFU4_9RHOB</name>